<reference evidence="1 2" key="1">
    <citation type="submission" date="2016-10" db="EMBL/GenBank/DDBJ databases">
        <authorList>
            <person name="de Groot N.N."/>
        </authorList>
    </citation>
    <scope>NUCLEOTIDE SEQUENCE [LARGE SCALE GENOMIC DNA]</scope>
    <source>
        <strain evidence="1 2">MP1X4</strain>
    </source>
</reference>
<proteinExistence type="predicted"/>
<organism evidence="1 2">
    <name type="scientific">Mucilaginibacter mallensis</name>
    <dbReference type="NCBI Taxonomy" id="652787"/>
    <lineage>
        <taxon>Bacteria</taxon>
        <taxon>Pseudomonadati</taxon>
        <taxon>Bacteroidota</taxon>
        <taxon>Sphingobacteriia</taxon>
        <taxon>Sphingobacteriales</taxon>
        <taxon>Sphingobacteriaceae</taxon>
        <taxon>Mucilaginibacter</taxon>
    </lineage>
</organism>
<dbReference type="STRING" id="652787.SAMN05216490_0245"/>
<gene>
    <name evidence="1" type="ORF">SAMN05216490_0245</name>
</gene>
<evidence type="ECO:0000313" key="2">
    <source>
        <dbReference type="Proteomes" id="UP000199679"/>
    </source>
</evidence>
<protein>
    <submittedName>
        <fullName evidence="1">Uncharacterized protein</fullName>
    </submittedName>
</protein>
<evidence type="ECO:0000313" key="1">
    <source>
        <dbReference type="EMBL" id="SDR94214.1"/>
    </source>
</evidence>
<sequence>METIEKSVKVLNNGNGLSAGLKTLLAQQQAGITNGHDKIKYLRDG</sequence>
<accession>A0A1H1N5H7</accession>
<dbReference type="AlphaFoldDB" id="A0A1H1N5H7"/>
<name>A0A1H1N5H7_MUCMA</name>
<dbReference type="OrthoDB" id="282393at2"/>
<keyword evidence="2" id="KW-1185">Reference proteome</keyword>
<dbReference type="RefSeq" id="WP_157682013.1">
    <property type="nucleotide sequence ID" value="NZ_LT629740.1"/>
</dbReference>
<dbReference type="Proteomes" id="UP000199679">
    <property type="component" value="Chromosome I"/>
</dbReference>
<dbReference type="EMBL" id="LT629740">
    <property type="protein sequence ID" value="SDR94214.1"/>
    <property type="molecule type" value="Genomic_DNA"/>
</dbReference>